<dbReference type="PANTHER" id="PTHR15904:SF17">
    <property type="entry name" value="RHO-GAP DOMAIN-CONTAINING PROTEIN"/>
    <property type="match status" value="1"/>
</dbReference>
<feature type="compositionally biased region" description="Basic residues" evidence="1">
    <location>
        <begin position="402"/>
        <end position="424"/>
    </location>
</feature>
<feature type="domain" description="Rho-GAP" evidence="2">
    <location>
        <begin position="119"/>
        <end position="323"/>
    </location>
</feature>
<dbReference type="InterPro" id="IPR000198">
    <property type="entry name" value="RhoGAP_dom"/>
</dbReference>
<dbReference type="SUPFAM" id="SSF48350">
    <property type="entry name" value="GTPase activation domain, GAP"/>
    <property type="match status" value="1"/>
</dbReference>
<dbReference type="GO" id="GO:0007165">
    <property type="term" value="P:signal transduction"/>
    <property type="evidence" value="ECO:0007669"/>
    <property type="project" value="InterPro"/>
</dbReference>
<evidence type="ECO:0000313" key="3">
    <source>
        <dbReference type="EMBL" id="CAE2229896.1"/>
    </source>
</evidence>
<feature type="region of interest" description="Disordered" evidence="1">
    <location>
        <begin position="382"/>
        <end position="433"/>
    </location>
</feature>
<dbReference type="AlphaFoldDB" id="A0A7S4IHU4"/>
<organism evidence="3">
    <name type="scientific">Vannella robusta</name>
    <dbReference type="NCBI Taxonomy" id="1487602"/>
    <lineage>
        <taxon>Eukaryota</taxon>
        <taxon>Amoebozoa</taxon>
        <taxon>Discosea</taxon>
        <taxon>Flabellinia</taxon>
        <taxon>Vannellidae</taxon>
        <taxon>Vannella</taxon>
    </lineage>
</organism>
<name>A0A7S4IHU4_9EUKA</name>
<dbReference type="InterPro" id="IPR039102">
    <property type="entry name" value="FAM13"/>
</dbReference>
<protein>
    <recommendedName>
        <fullName evidence="2">Rho-GAP domain-containing protein</fullName>
    </recommendedName>
</protein>
<dbReference type="Gene3D" id="1.10.555.10">
    <property type="entry name" value="Rho GTPase activation protein"/>
    <property type="match status" value="1"/>
</dbReference>
<reference evidence="3" key="1">
    <citation type="submission" date="2021-01" db="EMBL/GenBank/DDBJ databases">
        <authorList>
            <person name="Corre E."/>
            <person name="Pelletier E."/>
            <person name="Niang G."/>
            <person name="Scheremetjew M."/>
            <person name="Finn R."/>
            <person name="Kale V."/>
            <person name="Holt S."/>
            <person name="Cochrane G."/>
            <person name="Meng A."/>
            <person name="Brown T."/>
            <person name="Cohen L."/>
        </authorList>
    </citation>
    <scope>NUCLEOTIDE SEQUENCE</scope>
    <source>
        <strain evidence="3">DIVA3 518/3/11/1/6</strain>
    </source>
</reference>
<proteinExistence type="predicted"/>
<dbReference type="Pfam" id="PF00620">
    <property type="entry name" value="RhoGAP"/>
    <property type="match status" value="1"/>
</dbReference>
<feature type="compositionally biased region" description="Basic residues" evidence="1">
    <location>
        <begin position="84"/>
        <end position="94"/>
    </location>
</feature>
<dbReference type="CDD" id="cd00159">
    <property type="entry name" value="RhoGAP"/>
    <property type="match status" value="1"/>
</dbReference>
<feature type="region of interest" description="Disordered" evidence="1">
    <location>
        <begin position="70"/>
        <end position="112"/>
    </location>
</feature>
<accession>A0A7S4IHU4</accession>
<dbReference type="PANTHER" id="PTHR15904">
    <property type="entry name" value="FAM13"/>
    <property type="match status" value="1"/>
</dbReference>
<feature type="compositionally biased region" description="Basic and acidic residues" evidence="1">
    <location>
        <begin position="70"/>
        <end position="80"/>
    </location>
</feature>
<dbReference type="PROSITE" id="PS50238">
    <property type="entry name" value="RHOGAP"/>
    <property type="match status" value="1"/>
</dbReference>
<evidence type="ECO:0000256" key="1">
    <source>
        <dbReference type="SAM" id="MobiDB-lite"/>
    </source>
</evidence>
<dbReference type="SMART" id="SM00324">
    <property type="entry name" value="RhoGAP"/>
    <property type="match status" value="1"/>
</dbReference>
<evidence type="ECO:0000259" key="2">
    <source>
        <dbReference type="PROSITE" id="PS50238"/>
    </source>
</evidence>
<gene>
    <name evidence="3" type="ORF">VSP0166_LOCUS12708</name>
</gene>
<sequence>MQGYFLLVMLSKRSLFPKKKHRDRAKSVDMQADFEMSEDEDLDLAVVERSRSSELLPILEEEQEKFVVAPERRSENEKYLRSAPSKKRKRRKSMRAPGLTTSGPMVQIPPANNVKEPSVQLRANRSKRSNPRKYVARAIDYLIACKGYRQEGIFRQCGDYEKIKKAQAAIESNSAGPDLYEELGVFGVADLIKTLLDKGKNSLIDGIRFMQLSMLSEVIQSPINHEDRTAAEFAPLFINSVLSSLPKSNYRLLIKLLNFLTLVITHEEESLMGLQNVSTLFGSILFEAPTTIDYVEYVAQTSKQAKILENIFTCLLREPKMFQEEDSVPLSHLYASESTKLQNQYILKGEEYLKFYETKSAVYGLFHETILPVTPEEAQKYFTDQPQLSDRTKKPIAPPVRSSKRKSSGLRSRLSFRKSARVTHNKLTPATDPEAMMKLLASLKG</sequence>
<dbReference type="EMBL" id="HBKP01017922">
    <property type="protein sequence ID" value="CAE2229896.1"/>
    <property type="molecule type" value="Transcribed_RNA"/>
</dbReference>
<dbReference type="InterPro" id="IPR008936">
    <property type="entry name" value="Rho_GTPase_activation_prot"/>
</dbReference>